<evidence type="ECO:0000256" key="1">
    <source>
        <dbReference type="ARBA" id="ARBA00022618"/>
    </source>
</evidence>
<dbReference type="EMBL" id="CP002198">
    <property type="protein sequence ID" value="ADN16667.1"/>
    <property type="molecule type" value="Genomic_DNA"/>
</dbReference>
<dbReference type="InterPro" id="IPR038594">
    <property type="entry name" value="SepF-like_sf"/>
</dbReference>
<dbReference type="GO" id="GO:0000917">
    <property type="term" value="P:division septum assembly"/>
    <property type="evidence" value="ECO:0007669"/>
    <property type="project" value="UniProtKB-KW"/>
</dbReference>
<keyword evidence="3" id="KW-0131">Cell cycle</keyword>
<accession>E0UFH3</accession>
<name>E0UFH3_GLOV7</name>
<reference evidence="6" key="1">
    <citation type="journal article" date="2011" name="MBio">
        <title>Novel metabolic attributes of the genus Cyanothece, comprising a group of unicellular nitrogen-fixing Cyanobacteria.</title>
        <authorList>
            <person name="Bandyopadhyay A."/>
            <person name="Elvitigala T."/>
            <person name="Welsh E."/>
            <person name="Stockel J."/>
            <person name="Liberton M."/>
            <person name="Min H."/>
            <person name="Sherman L.A."/>
            <person name="Pakrasi H.B."/>
        </authorList>
    </citation>
    <scope>NUCLEOTIDE SEQUENCE [LARGE SCALE GENOMIC DNA]</scope>
    <source>
        <strain evidence="6">PCC 7822</strain>
    </source>
</reference>
<dbReference type="AlphaFoldDB" id="E0UFH3"/>
<dbReference type="STRING" id="497965.Cyan7822_4764"/>
<keyword evidence="1" id="KW-0132">Cell division</keyword>
<evidence type="ECO:0000313" key="6">
    <source>
        <dbReference type="Proteomes" id="UP000008206"/>
    </source>
</evidence>
<dbReference type="InterPro" id="IPR007561">
    <property type="entry name" value="Cell_div_SepF/SepF-rel"/>
</dbReference>
<dbReference type="Pfam" id="PF04472">
    <property type="entry name" value="SepF"/>
    <property type="match status" value="1"/>
</dbReference>
<dbReference type="KEGG" id="cyj:Cyan7822_4764"/>
<evidence type="ECO:0000256" key="4">
    <source>
        <dbReference type="ARBA" id="ARBA00044936"/>
    </source>
</evidence>
<dbReference type="PANTHER" id="PTHR35798">
    <property type="entry name" value="CELL DIVISION PROTEIN SEPF"/>
    <property type="match status" value="1"/>
</dbReference>
<dbReference type="Gene3D" id="3.30.110.150">
    <property type="entry name" value="SepF-like protein"/>
    <property type="match status" value="1"/>
</dbReference>
<sequence length="98" mass="11060">MRSLSTQDTEIIVFHPRLKEDAQTVLEILQQRKPVMVSLGNLSLTERQRFVDWVTGGIHAIDGRTVWIGNLTFLFLPSHIQVTGNTNKYSVAPKLKAS</sequence>
<comment type="function">
    <text evidence="4">Cell division protein that is part of the divisome complex and is recruited early to the Z-ring. Probably stimulates Z-ring formation, perhaps through the cross-linking of FtsZ protofilaments. Its function overlaps with FtsA.</text>
</comment>
<dbReference type="PANTHER" id="PTHR35798:SF1">
    <property type="entry name" value="CELL DIVISION PROTEIN SEPF"/>
    <property type="match status" value="1"/>
</dbReference>
<organism evidence="5 6">
    <name type="scientific">Gloeothece verrucosa (strain PCC 7822)</name>
    <name type="common">Cyanothece sp. (strain PCC 7822)</name>
    <dbReference type="NCBI Taxonomy" id="497965"/>
    <lineage>
        <taxon>Bacteria</taxon>
        <taxon>Bacillati</taxon>
        <taxon>Cyanobacteriota</taxon>
        <taxon>Cyanophyceae</taxon>
        <taxon>Oscillatoriophycideae</taxon>
        <taxon>Chroococcales</taxon>
        <taxon>Aphanothecaceae</taxon>
        <taxon>Gloeothece</taxon>
        <taxon>Gloeothece verrucosa</taxon>
    </lineage>
</organism>
<dbReference type="OrthoDB" id="427700at2"/>
<gene>
    <name evidence="5" type="ordered locus">Cyan7822_4764</name>
</gene>
<dbReference type="RefSeq" id="WP_013324707.1">
    <property type="nucleotide sequence ID" value="NC_014501.1"/>
</dbReference>
<proteinExistence type="predicted"/>
<protein>
    <recommendedName>
        <fullName evidence="7">Cell division protein SepF</fullName>
    </recommendedName>
</protein>
<keyword evidence="6" id="KW-1185">Reference proteome</keyword>
<dbReference type="InterPro" id="IPR023052">
    <property type="entry name" value="Cell_div_SepF"/>
</dbReference>
<evidence type="ECO:0008006" key="7">
    <source>
        <dbReference type="Google" id="ProtNLM"/>
    </source>
</evidence>
<evidence type="ECO:0000256" key="2">
    <source>
        <dbReference type="ARBA" id="ARBA00023210"/>
    </source>
</evidence>
<dbReference type="Proteomes" id="UP000008206">
    <property type="component" value="Chromosome"/>
</dbReference>
<evidence type="ECO:0000313" key="5">
    <source>
        <dbReference type="EMBL" id="ADN16667.1"/>
    </source>
</evidence>
<dbReference type="eggNOG" id="COG1799">
    <property type="taxonomic scope" value="Bacteria"/>
</dbReference>
<evidence type="ECO:0000256" key="3">
    <source>
        <dbReference type="ARBA" id="ARBA00023306"/>
    </source>
</evidence>
<keyword evidence="2" id="KW-0717">Septation</keyword>
<dbReference type="HOGENOM" id="CLU_078499_5_1_3"/>